<evidence type="ECO:0000313" key="2">
    <source>
        <dbReference type="EMBL" id="XDI38224.1"/>
    </source>
</evidence>
<reference evidence="2" key="1">
    <citation type="submission" date="2024-07" db="EMBL/GenBank/DDBJ databases">
        <title>Identification and characteristics of an arsenic-resistant bacterial isolate, which belongs to a novel species.</title>
        <authorList>
            <person name="Juszczyk A."/>
            <person name="Kowalczyk A."/>
            <person name="Was K."/>
            <person name="Kosowicz W."/>
            <person name="Budzyn A."/>
            <person name="Latowski D."/>
        </authorList>
    </citation>
    <scope>NUCLEOTIDE SEQUENCE</scope>
    <source>
        <strain evidence="2">As8PL</strain>
    </source>
</reference>
<evidence type="ECO:0000256" key="1">
    <source>
        <dbReference type="SAM" id="Phobius"/>
    </source>
</evidence>
<organism evidence="2">
    <name type="scientific">Alkalihalophilus sp. As8PL</name>
    <dbReference type="NCBI Taxonomy" id="3237103"/>
    <lineage>
        <taxon>Bacteria</taxon>
        <taxon>Bacillati</taxon>
        <taxon>Bacillota</taxon>
        <taxon>Bacilli</taxon>
        <taxon>Bacillales</taxon>
        <taxon>Bacillaceae</taxon>
        <taxon>Alkalihalophilus</taxon>
    </lineage>
</organism>
<dbReference type="RefSeq" id="WP_368505540.1">
    <property type="nucleotide sequence ID" value="NZ_CP162551.1"/>
</dbReference>
<feature type="transmembrane region" description="Helical" evidence="1">
    <location>
        <begin position="31"/>
        <end position="55"/>
    </location>
</feature>
<keyword evidence="1" id="KW-0812">Transmembrane</keyword>
<protein>
    <submittedName>
        <fullName evidence="2">Uncharacterized protein</fullName>
    </submittedName>
</protein>
<dbReference type="AlphaFoldDB" id="A0AB39BWN2"/>
<dbReference type="EMBL" id="CP162551">
    <property type="protein sequence ID" value="XDI38224.1"/>
    <property type="molecule type" value="Genomic_DNA"/>
</dbReference>
<proteinExistence type="predicted"/>
<accession>A0AB39BWN2</accession>
<keyword evidence="1" id="KW-1133">Transmembrane helix</keyword>
<keyword evidence="1" id="KW-0472">Membrane</keyword>
<gene>
    <name evidence="2" type="ORF">AB3N04_07855</name>
</gene>
<name>A0AB39BWN2_9BACI</name>
<sequence>MKTFVQFYLVVPAIFMILTSLQLEGDTINQYAIALLGAASVGLFAGFVLHMAVLIGKKIKEQTPGN</sequence>
<feature type="transmembrane region" description="Helical" evidence="1">
    <location>
        <begin position="7"/>
        <end position="25"/>
    </location>
</feature>